<protein>
    <submittedName>
        <fullName evidence="2">Uncharacterized protein</fullName>
    </submittedName>
</protein>
<feature type="region of interest" description="Disordered" evidence="1">
    <location>
        <begin position="85"/>
        <end position="104"/>
    </location>
</feature>
<dbReference type="EMBL" id="LSSM01000806">
    <property type="protein sequence ID" value="OMJ27850.1"/>
    <property type="molecule type" value="Genomic_DNA"/>
</dbReference>
<dbReference type="AlphaFoldDB" id="A0A1R1YLX3"/>
<reference evidence="3" key="1">
    <citation type="submission" date="2017-01" db="EMBL/GenBank/DDBJ databases">
        <authorList>
            <person name="Wang Y."/>
            <person name="White M."/>
            <person name="Kvist S."/>
            <person name="Moncalvo J.-M."/>
        </authorList>
    </citation>
    <scope>NUCLEOTIDE SEQUENCE [LARGE SCALE GENOMIC DNA]</scope>
    <source>
        <strain evidence="3">ID-206-W2</strain>
    </source>
</reference>
<sequence>MLIEFCKAGRILFNDWRRMHSFYPQSAKKPFPGYHYVFNGLGEDVAMGTEDAYKDIKNIEDGFEDRIKNLRSRLTSKRADKNIHVASDRVEEEEAGAGTGGNTSKKDVNTFRGIKFDMWKDVFIKVCDSFNRAIQQERQANGGFAAMVYRN</sequence>
<name>A0A1R1YLX3_9FUNG</name>
<organism evidence="2 3">
    <name type="scientific">Smittium culicis</name>
    <dbReference type="NCBI Taxonomy" id="133412"/>
    <lineage>
        <taxon>Eukaryota</taxon>
        <taxon>Fungi</taxon>
        <taxon>Fungi incertae sedis</taxon>
        <taxon>Zoopagomycota</taxon>
        <taxon>Kickxellomycotina</taxon>
        <taxon>Harpellomycetes</taxon>
        <taxon>Harpellales</taxon>
        <taxon>Legeriomycetaceae</taxon>
        <taxon>Smittium</taxon>
    </lineage>
</organism>
<evidence type="ECO:0000256" key="1">
    <source>
        <dbReference type="SAM" id="MobiDB-lite"/>
    </source>
</evidence>
<accession>A0A1R1YLX3</accession>
<evidence type="ECO:0000313" key="2">
    <source>
        <dbReference type="EMBL" id="OMJ27850.1"/>
    </source>
</evidence>
<gene>
    <name evidence="2" type="ORF">AYI69_g2696</name>
</gene>
<dbReference type="Proteomes" id="UP000187429">
    <property type="component" value="Unassembled WGS sequence"/>
</dbReference>
<comment type="caution">
    <text evidence="2">The sequence shown here is derived from an EMBL/GenBank/DDBJ whole genome shotgun (WGS) entry which is preliminary data.</text>
</comment>
<evidence type="ECO:0000313" key="3">
    <source>
        <dbReference type="Proteomes" id="UP000187429"/>
    </source>
</evidence>
<keyword evidence="3" id="KW-1185">Reference proteome</keyword>
<proteinExistence type="predicted"/>